<evidence type="ECO:0000256" key="1">
    <source>
        <dbReference type="ARBA" id="ARBA00022527"/>
    </source>
</evidence>
<dbReference type="Gene3D" id="3.30.200.20">
    <property type="entry name" value="Phosphorylase Kinase, domain 1"/>
    <property type="match status" value="1"/>
</dbReference>
<evidence type="ECO:0000313" key="7">
    <source>
        <dbReference type="EMBL" id="KAA3467576.1"/>
    </source>
</evidence>
<evidence type="ECO:0000259" key="6">
    <source>
        <dbReference type="Pfam" id="PF07714"/>
    </source>
</evidence>
<keyword evidence="8" id="KW-1185">Reference proteome</keyword>
<dbReference type="GO" id="GO:0030246">
    <property type="term" value="F:carbohydrate binding"/>
    <property type="evidence" value="ECO:0007669"/>
    <property type="project" value="UniProtKB-KW"/>
</dbReference>
<evidence type="ECO:0000256" key="4">
    <source>
        <dbReference type="ARBA" id="ARBA00022777"/>
    </source>
</evidence>
<proteinExistence type="predicted"/>
<dbReference type="GO" id="GO:0005886">
    <property type="term" value="C:plasma membrane"/>
    <property type="evidence" value="ECO:0007669"/>
    <property type="project" value="TreeGrafter"/>
</dbReference>
<keyword evidence="5" id="KW-0067">ATP-binding</keyword>
<keyword evidence="7" id="KW-0675">Receptor</keyword>
<dbReference type="Pfam" id="PF07714">
    <property type="entry name" value="PK_Tyr_Ser-Thr"/>
    <property type="match status" value="1"/>
</dbReference>
<evidence type="ECO:0000256" key="3">
    <source>
        <dbReference type="ARBA" id="ARBA00022741"/>
    </source>
</evidence>
<dbReference type="AlphaFoldDB" id="A0A5B6VF60"/>
<organism evidence="7 8">
    <name type="scientific">Gossypium australe</name>
    <dbReference type="NCBI Taxonomy" id="47621"/>
    <lineage>
        <taxon>Eukaryota</taxon>
        <taxon>Viridiplantae</taxon>
        <taxon>Streptophyta</taxon>
        <taxon>Embryophyta</taxon>
        <taxon>Tracheophyta</taxon>
        <taxon>Spermatophyta</taxon>
        <taxon>Magnoliopsida</taxon>
        <taxon>eudicotyledons</taxon>
        <taxon>Gunneridae</taxon>
        <taxon>Pentapetalae</taxon>
        <taxon>rosids</taxon>
        <taxon>malvids</taxon>
        <taxon>Malvales</taxon>
        <taxon>Malvaceae</taxon>
        <taxon>Malvoideae</taxon>
        <taxon>Gossypium</taxon>
    </lineage>
</organism>
<name>A0A5B6VF60_9ROSI</name>
<comment type="caution">
    <text evidence="7">The sequence shown here is derived from an EMBL/GenBank/DDBJ whole genome shotgun (WGS) entry which is preliminary data.</text>
</comment>
<protein>
    <submittedName>
        <fullName evidence="7">G-type lectin S-receptor-like serine/threonine-protein kinase</fullName>
    </submittedName>
</protein>
<keyword evidence="4 7" id="KW-0418">Kinase</keyword>
<dbReference type="OrthoDB" id="8891264at2759"/>
<evidence type="ECO:0000313" key="8">
    <source>
        <dbReference type="Proteomes" id="UP000325315"/>
    </source>
</evidence>
<evidence type="ECO:0000256" key="5">
    <source>
        <dbReference type="ARBA" id="ARBA00022840"/>
    </source>
</evidence>
<keyword evidence="2" id="KW-0808">Transferase</keyword>
<evidence type="ECO:0000256" key="2">
    <source>
        <dbReference type="ARBA" id="ARBA00022679"/>
    </source>
</evidence>
<sequence length="140" mass="15749">MKFITCDNAPAWPDCMATFPTACAASLVLHELHGWPTFNRVATSEVEIAVKGLSKSSKQGISEFTNEVKHIAKLQHRNLVKLLAYCIQADEKIVLTSNKWLLRRSNSKHVTRLANTLPNYQLDHSRAPLSSSRFETKNNT</sequence>
<keyword evidence="1" id="KW-0723">Serine/threonine-protein kinase</keyword>
<gene>
    <name evidence="7" type="ORF">EPI10_002578</name>
</gene>
<dbReference type="InterPro" id="IPR011009">
    <property type="entry name" value="Kinase-like_dom_sf"/>
</dbReference>
<feature type="domain" description="Serine-threonine/tyrosine-protein kinase catalytic" evidence="6">
    <location>
        <begin position="42"/>
        <end position="96"/>
    </location>
</feature>
<dbReference type="Proteomes" id="UP000325315">
    <property type="component" value="Unassembled WGS sequence"/>
</dbReference>
<dbReference type="EMBL" id="SMMG02000007">
    <property type="protein sequence ID" value="KAA3467576.1"/>
    <property type="molecule type" value="Genomic_DNA"/>
</dbReference>
<dbReference type="GO" id="GO:0005524">
    <property type="term" value="F:ATP binding"/>
    <property type="evidence" value="ECO:0007669"/>
    <property type="project" value="UniProtKB-KW"/>
</dbReference>
<reference evidence="8" key="1">
    <citation type="journal article" date="2019" name="Plant Biotechnol. J.">
        <title>Genome sequencing of the Australian wild diploid species Gossypium australe highlights disease resistance and delayed gland morphogenesis.</title>
        <authorList>
            <person name="Cai Y."/>
            <person name="Cai X."/>
            <person name="Wang Q."/>
            <person name="Wang P."/>
            <person name="Zhang Y."/>
            <person name="Cai C."/>
            <person name="Xu Y."/>
            <person name="Wang K."/>
            <person name="Zhou Z."/>
            <person name="Wang C."/>
            <person name="Geng S."/>
            <person name="Li B."/>
            <person name="Dong Q."/>
            <person name="Hou Y."/>
            <person name="Wang H."/>
            <person name="Ai P."/>
            <person name="Liu Z."/>
            <person name="Yi F."/>
            <person name="Sun M."/>
            <person name="An G."/>
            <person name="Cheng J."/>
            <person name="Zhang Y."/>
            <person name="Shi Q."/>
            <person name="Xie Y."/>
            <person name="Shi X."/>
            <person name="Chang Y."/>
            <person name="Huang F."/>
            <person name="Chen Y."/>
            <person name="Hong S."/>
            <person name="Mi L."/>
            <person name="Sun Q."/>
            <person name="Zhang L."/>
            <person name="Zhou B."/>
            <person name="Peng R."/>
            <person name="Zhang X."/>
            <person name="Liu F."/>
        </authorList>
    </citation>
    <scope>NUCLEOTIDE SEQUENCE [LARGE SCALE GENOMIC DNA]</scope>
    <source>
        <strain evidence="8">cv. PA1801</strain>
    </source>
</reference>
<dbReference type="GO" id="GO:0004674">
    <property type="term" value="F:protein serine/threonine kinase activity"/>
    <property type="evidence" value="ECO:0007669"/>
    <property type="project" value="UniProtKB-KW"/>
</dbReference>
<keyword evidence="7" id="KW-0430">Lectin</keyword>
<dbReference type="InterPro" id="IPR001245">
    <property type="entry name" value="Ser-Thr/Tyr_kinase_cat_dom"/>
</dbReference>
<dbReference type="PANTHER" id="PTHR27002">
    <property type="entry name" value="RECEPTOR-LIKE SERINE/THREONINE-PROTEIN KINASE SD1-8"/>
    <property type="match status" value="1"/>
</dbReference>
<accession>A0A5B6VF60</accession>
<dbReference type="PANTHER" id="PTHR27002:SF1092">
    <property type="entry name" value="RECEPTOR-LIKE SERINE_THREONINE-PROTEIN KINASE"/>
    <property type="match status" value="1"/>
</dbReference>
<dbReference type="SUPFAM" id="SSF56112">
    <property type="entry name" value="Protein kinase-like (PK-like)"/>
    <property type="match status" value="1"/>
</dbReference>
<keyword evidence="3" id="KW-0547">Nucleotide-binding</keyword>